<evidence type="ECO:0000313" key="3">
    <source>
        <dbReference type="Proteomes" id="UP000236454"/>
    </source>
</evidence>
<keyword evidence="3" id="KW-1185">Reference proteome</keyword>
<dbReference type="STRING" id="477690.SAMN05216474_1302"/>
<gene>
    <name evidence="2" type="ORF">SAMN05216474_1302</name>
</gene>
<dbReference type="AlphaFoldDB" id="A0A1I6YYY9"/>
<accession>A0A1I6YYY9</accession>
<sequence length="160" mass="18378">MWKYLTIVGLASFKFMFSPLAGEKLGLTFLESFFSTLVGALISWGVFYFMSEYFMRRNHAKKVEKYKKALATNDPNYKRPKNFTRLNKTIVKVKTTLGIYITCWLVPLFLSIPIGSIICAKFYGHHKKTPYLILAGIVLNTFLLCCIWYFVGGMVDVKAN</sequence>
<keyword evidence="1" id="KW-0812">Transmembrane</keyword>
<keyword evidence="1" id="KW-0472">Membrane</keyword>
<evidence type="ECO:0000256" key="1">
    <source>
        <dbReference type="SAM" id="Phobius"/>
    </source>
</evidence>
<dbReference type="RefSeq" id="WP_090247500.1">
    <property type="nucleotide sequence ID" value="NZ_FPAS01000001.1"/>
</dbReference>
<feature type="transmembrane region" description="Helical" evidence="1">
    <location>
        <begin position="97"/>
        <end position="123"/>
    </location>
</feature>
<feature type="transmembrane region" description="Helical" evidence="1">
    <location>
        <begin position="32"/>
        <end position="51"/>
    </location>
</feature>
<dbReference type="OrthoDB" id="1467737at2"/>
<feature type="transmembrane region" description="Helical" evidence="1">
    <location>
        <begin position="129"/>
        <end position="151"/>
    </location>
</feature>
<reference evidence="2 3" key="1">
    <citation type="submission" date="2016-10" db="EMBL/GenBank/DDBJ databases">
        <authorList>
            <person name="de Groot N.N."/>
        </authorList>
    </citation>
    <scope>NUCLEOTIDE SEQUENCE [LARGE SCALE GENOMIC DNA]</scope>
    <source>
        <strain evidence="2 3">CGMCC 1.7005</strain>
    </source>
</reference>
<name>A0A1I6YYY9_9FLAO</name>
<protein>
    <recommendedName>
        <fullName evidence="4">Small multi-drug export protein</fullName>
    </recommendedName>
</protein>
<organism evidence="2 3">
    <name type="scientific">Lishizhenia tianjinensis</name>
    <dbReference type="NCBI Taxonomy" id="477690"/>
    <lineage>
        <taxon>Bacteria</taxon>
        <taxon>Pseudomonadati</taxon>
        <taxon>Bacteroidota</taxon>
        <taxon>Flavobacteriia</taxon>
        <taxon>Flavobacteriales</taxon>
        <taxon>Crocinitomicaceae</taxon>
        <taxon>Lishizhenia</taxon>
    </lineage>
</organism>
<proteinExistence type="predicted"/>
<evidence type="ECO:0000313" key="2">
    <source>
        <dbReference type="EMBL" id="SFT55652.1"/>
    </source>
</evidence>
<dbReference type="EMBL" id="FPAS01000001">
    <property type="protein sequence ID" value="SFT55652.1"/>
    <property type="molecule type" value="Genomic_DNA"/>
</dbReference>
<keyword evidence="1" id="KW-1133">Transmembrane helix</keyword>
<evidence type="ECO:0008006" key="4">
    <source>
        <dbReference type="Google" id="ProtNLM"/>
    </source>
</evidence>
<dbReference type="Proteomes" id="UP000236454">
    <property type="component" value="Unassembled WGS sequence"/>
</dbReference>